<dbReference type="Gene3D" id="2.40.50.230">
    <property type="entry name" value="Gp5 N-terminal domain"/>
    <property type="match status" value="1"/>
</dbReference>
<sequence>MANESFANTLIVEVDGTALPADVASLMTYAFVDASRNLPDTCALRFRDPQRLALQKGKFKVGAKLSIKVNTAEPGGPKVLLTGEVTAVELDLDAGGSFTEVRGLDLAHRLYRGRRVAAYPDMGVADVVRKVATRAKVPVGTIDAVSGVGGKQHTQFSQDNVSDWDFLARLADLVGAQISCSEGKLDFKLPAPPSGAPPSSAVATTDPLVLEANRNLISLRAAITAAEQVPSVEVRGWDFEHKQEITATETPKPAGTEVPGLDPTGMAGKFGAPPYLSTSAAYHSQGEVKASAKALADQLAGASAELDGVAKGNPKLRPGTAVALAGVGEPFAGKYTLTSTRHLFSETAGYTTAFTVSHKQERSFYGLISRGSGGGGPAGVSGLMPGIVSDVRDPLKLGRVKLTFPWLAKDFTSGWARTVQLSAGKDRGSWLLPEVGDEVLVGRCEGDMDTLYVLGGLHNGKDTVPELSAPGIDGSSGEIGVRALVSRKGHRLELVDAQGKEGILLSTGDKKILLKFDQTGKTIELTSPGEIKVKGVGITIDAGTGPLEMKGNQVKVTGQQSVEVTGTQVKVAGQGQAEFSAGGPVTVKGAIVRIN</sequence>
<keyword evidence="3" id="KW-1185">Reference proteome</keyword>
<dbReference type="EMBL" id="JACHGT010000006">
    <property type="protein sequence ID" value="MBB6035345.1"/>
    <property type="molecule type" value="Genomic_DNA"/>
</dbReference>
<dbReference type="RefSeq" id="WP_184788194.1">
    <property type="nucleotide sequence ID" value="NZ_BONT01000004.1"/>
</dbReference>
<evidence type="ECO:0000259" key="1">
    <source>
        <dbReference type="Pfam" id="PF04717"/>
    </source>
</evidence>
<dbReference type="Pfam" id="PF04717">
    <property type="entry name" value="Phage_base_V"/>
    <property type="match status" value="1"/>
</dbReference>
<dbReference type="Pfam" id="PF05954">
    <property type="entry name" value="Phage_GPD"/>
    <property type="match status" value="1"/>
</dbReference>
<dbReference type="InterPro" id="IPR037026">
    <property type="entry name" value="Vgr_OB-fold_dom_sf"/>
</dbReference>
<reference evidence="2 3" key="1">
    <citation type="submission" date="2020-08" db="EMBL/GenBank/DDBJ databases">
        <title>Genomic Encyclopedia of Type Strains, Phase IV (KMG-IV): sequencing the most valuable type-strain genomes for metagenomic binning, comparative biology and taxonomic classification.</title>
        <authorList>
            <person name="Goeker M."/>
        </authorList>
    </citation>
    <scope>NUCLEOTIDE SEQUENCE [LARGE SCALE GENOMIC DNA]</scope>
    <source>
        <strain evidence="2 3">YIM 65646</strain>
    </source>
</reference>
<dbReference type="AlphaFoldDB" id="A0A841FHX7"/>
<proteinExistence type="predicted"/>
<dbReference type="Proteomes" id="UP000548476">
    <property type="component" value="Unassembled WGS sequence"/>
</dbReference>
<gene>
    <name evidence="2" type="ORF">HNR73_003202</name>
</gene>
<protein>
    <submittedName>
        <fullName evidence="2">Phage protein D/phage baseplate assembly protein gpV</fullName>
    </submittedName>
</protein>
<dbReference type="SUPFAM" id="SSF69255">
    <property type="entry name" value="gp5 N-terminal domain-like"/>
    <property type="match status" value="1"/>
</dbReference>
<dbReference type="InterPro" id="IPR047702">
    <property type="entry name" value="VgrG-rel"/>
</dbReference>
<evidence type="ECO:0000313" key="3">
    <source>
        <dbReference type="Proteomes" id="UP000548476"/>
    </source>
</evidence>
<dbReference type="NCBIfam" id="NF033848">
    <property type="entry name" value="VgrG_rel"/>
    <property type="match status" value="1"/>
</dbReference>
<evidence type="ECO:0000313" key="2">
    <source>
        <dbReference type="EMBL" id="MBB6035345.1"/>
    </source>
</evidence>
<dbReference type="SUPFAM" id="SSF69279">
    <property type="entry name" value="Phage tail proteins"/>
    <property type="match status" value="1"/>
</dbReference>
<comment type="caution">
    <text evidence="2">The sequence shown here is derived from an EMBL/GenBank/DDBJ whole genome shotgun (WGS) entry which is preliminary data.</text>
</comment>
<dbReference type="InterPro" id="IPR006531">
    <property type="entry name" value="Gp5/Vgr_OB"/>
</dbReference>
<feature type="domain" description="Gp5/Type VI secretion system Vgr protein OB-fold" evidence="1">
    <location>
        <begin position="385"/>
        <end position="458"/>
    </location>
</feature>
<organism evidence="2 3">
    <name type="scientific">Phytomonospora endophytica</name>
    <dbReference type="NCBI Taxonomy" id="714109"/>
    <lineage>
        <taxon>Bacteria</taxon>
        <taxon>Bacillati</taxon>
        <taxon>Actinomycetota</taxon>
        <taxon>Actinomycetes</taxon>
        <taxon>Micromonosporales</taxon>
        <taxon>Micromonosporaceae</taxon>
        <taxon>Phytomonospora</taxon>
    </lineage>
</organism>
<name>A0A841FHX7_9ACTN</name>
<accession>A0A841FHX7</accession>